<dbReference type="EC" id="5.6.2.4" evidence="12"/>
<feature type="binding site" evidence="12">
    <location>
        <position position="568"/>
    </location>
    <ligand>
        <name>Zn(2+)</name>
        <dbReference type="ChEBI" id="CHEBI:29105"/>
        <label>1</label>
    </ligand>
</feature>
<comment type="function">
    <text evidence="12">Initiates the restart of stalled replication forks, which reloads the replicative helicase on sites other than the origin of replication. Recognizes and binds to abandoned replication forks and remodels them to uncover a helicase loading site. Promotes assembly of the primosome at these replication forks.</text>
</comment>
<dbReference type="FunFam" id="3.40.50.300:FF:000489">
    <property type="entry name" value="Primosome assembly protein PriA"/>
    <property type="match status" value="1"/>
</dbReference>
<dbReference type="PANTHER" id="PTHR30580">
    <property type="entry name" value="PRIMOSOMAL PROTEIN N"/>
    <property type="match status" value="1"/>
</dbReference>
<dbReference type="GO" id="GO:0008270">
    <property type="term" value="F:zinc ion binding"/>
    <property type="evidence" value="ECO:0007669"/>
    <property type="project" value="UniProtKB-UniRule"/>
</dbReference>
<comment type="similarity">
    <text evidence="12">Belongs to the helicase family. PriA subfamily.</text>
</comment>
<dbReference type="InterPro" id="IPR001650">
    <property type="entry name" value="Helicase_C-like"/>
</dbReference>
<dbReference type="InterPro" id="IPR041236">
    <property type="entry name" value="PriA_C"/>
</dbReference>
<evidence type="ECO:0000256" key="4">
    <source>
        <dbReference type="ARBA" id="ARBA00022741"/>
    </source>
</evidence>
<dbReference type="Pfam" id="PF17764">
    <property type="entry name" value="PriA_3primeBD"/>
    <property type="match status" value="1"/>
</dbReference>
<keyword evidence="7 12" id="KW-0862">Zinc</keyword>
<dbReference type="CDD" id="cd17929">
    <property type="entry name" value="DEXHc_priA"/>
    <property type="match status" value="1"/>
</dbReference>
<dbReference type="InterPro" id="IPR005259">
    <property type="entry name" value="PriA"/>
</dbReference>
<dbReference type="PROSITE" id="PS51194">
    <property type="entry name" value="HELICASE_CTER"/>
    <property type="match status" value="1"/>
</dbReference>
<evidence type="ECO:0000256" key="5">
    <source>
        <dbReference type="ARBA" id="ARBA00022801"/>
    </source>
</evidence>
<evidence type="ECO:0000259" key="13">
    <source>
        <dbReference type="PROSITE" id="PS51192"/>
    </source>
</evidence>
<name>A0A1K1RC77_9FLAO</name>
<dbReference type="GO" id="GO:0016887">
    <property type="term" value="F:ATP hydrolysis activity"/>
    <property type="evidence" value="ECO:0007669"/>
    <property type="project" value="RHEA"/>
</dbReference>
<protein>
    <recommendedName>
        <fullName evidence="12">Replication restart protein PriA</fullName>
    </recommendedName>
    <alternativeName>
        <fullName evidence="12">ATP-dependent DNA helicase PriA</fullName>
        <ecNumber evidence="12">5.6.2.4</ecNumber>
    </alternativeName>
    <alternativeName>
        <fullName evidence="12">DNA 3'-5' helicase PriA</fullName>
    </alternativeName>
</protein>
<dbReference type="Pfam" id="PF00270">
    <property type="entry name" value="DEAD"/>
    <property type="match status" value="1"/>
</dbReference>
<keyword evidence="8 12" id="KW-0067">ATP-binding</keyword>
<sequence>MQQYFVDVILPIPVEKQFTYRVSEEEFGVIQPGMRLAVPFGTSKIYTALACTLHQNPPLLYEAKSIHEILDESPVVTAKQLQLWFWIADYYMCSPGEVFRAALPGTLLLESETIVLRNDDFQASEATLQDDEWLVYEALQHQPILKVTEVSSILDKKNTLPVLKRLLEKGVVRVKEEIQEQYRPKLVRFIRVAPRYSEDEALKELLDDLERAKKQKEVLLSLFSLSATTKKPIKLKELQETTGASAAVIKSLTAKGILDDYYLQTDRVTYSGKAVEETRELNTYQEKALGEVREHFRDKDVTLLYGVTSSGKTEIYVKLIEETLARGRQVLYLLPEIALTSQLIHRLQNYFGEQVSVYHSKYSNNERVEVWNNLLQNSQKTRIVLGARSAVFLPFTDLGLVIVDEEHEVSFKQFDPAPRYHARDVAVVLSSLHGAKTLLGSATPSVESSYNAKTEKYGLVGLTRRYGDVLLPEMELVDIKEKYRKKKMKGHFSDRLIEEIGESLSEGEQVILFQNRRGYAPVMECNTCGHTPQCPSCDVSLTYHRIRKQLRCHYCGYHMALPESCVACGSSDLDTRGFGTEQVEEELREIFPQARTGRMDSDTTRGKYGYEKIITAFEQQEIDVLVGTQMLTKGLDFRNVRLVGVMNADNLLNYPDFRAFERSFQLILQVAGRAGRTEKRGKVLIQTYNPYHQILQQASMNKYGDMLTDQLNDRKQFLYPPFYRLIKISLRHRNYHTVQEGANWFSGALRSHFDIPGWKRDYILGPESPSIGRIRNLYIKDILIKIPPSQNLKKVKNGIARVHKSFSAIAAYRSVRVSFDVDCY</sequence>
<dbReference type="NCBIfam" id="TIGR00595">
    <property type="entry name" value="priA"/>
    <property type="match status" value="1"/>
</dbReference>
<dbReference type="GO" id="GO:0043138">
    <property type="term" value="F:3'-5' DNA helicase activity"/>
    <property type="evidence" value="ECO:0007669"/>
    <property type="project" value="UniProtKB-EC"/>
</dbReference>
<evidence type="ECO:0000259" key="14">
    <source>
        <dbReference type="PROSITE" id="PS51194"/>
    </source>
</evidence>
<dbReference type="PROSITE" id="PS51192">
    <property type="entry name" value="HELICASE_ATP_BIND_1"/>
    <property type="match status" value="1"/>
</dbReference>
<evidence type="ECO:0000256" key="8">
    <source>
        <dbReference type="ARBA" id="ARBA00022840"/>
    </source>
</evidence>
<dbReference type="InterPro" id="IPR042115">
    <property type="entry name" value="PriA_3primeBD_sf"/>
</dbReference>
<feature type="binding site" evidence="12">
    <location>
        <position position="555"/>
    </location>
    <ligand>
        <name>Zn(2+)</name>
        <dbReference type="ChEBI" id="CHEBI:29105"/>
        <label>2</label>
    </ligand>
</feature>
<organism evidence="15 16">
    <name type="scientific">Sinomicrobium oceani</name>
    <dbReference type="NCBI Taxonomy" id="1150368"/>
    <lineage>
        <taxon>Bacteria</taxon>
        <taxon>Pseudomonadati</taxon>
        <taxon>Bacteroidota</taxon>
        <taxon>Flavobacteriia</taxon>
        <taxon>Flavobacteriales</taxon>
        <taxon>Flavobacteriaceae</taxon>
        <taxon>Sinomicrobium</taxon>
    </lineage>
</organism>
<dbReference type="SMART" id="SM00490">
    <property type="entry name" value="HELICc"/>
    <property type="match status" value="1"/>
</dbReference>
<dbReference type="GO" id="GO:0003677">
    <property type="term" value="F:DNA binding"/>
    <property type="evidence" value="ECO:0007669"/>
    <property type="project" value="UniProtKB-UniRule"/>
</dbReference>
<dbReference type="Pfam" id="PF18319">
    <property type="entry name" value="Zn_ribbon_PriA"/>
    <property type="match status" value="1"/>
</dbReference>
<accession>A0A1K1RC77</accession>
<keyword evidence="9 12" id="KW-0238">DNA-binding</keyword>
<comment type="catalytic activity">
    <reaction evidence="12">
        <text>Couples ATP hydrolysis with the unwinding of duplex DNA by translocating in the 3'-5' direction.</text>
        <dbReference type="EC" id="5.6.2.4"/>
    </reaction>
</comment>
<dbReference type="InterPro" id="IPR011545">
    <property type="entry name" value="DEAD/DEAH_box_helicase_dom"/>
</dbReference>
<dbReference type="InterPro" id="IPR014001">
    <property type="entry name" value="Helicase_ATP-bd"/>
</dbReference>
<keyword evidence="6 12" id="KW-0347">Helicase</keyword>
<dbReference type="SMART" id="SM00487">
    <property type="entry name" value="DEXDc"/>
    <property type="match status" value="1"/>
</dbReference>
<dbReference type="HAMAP" id="MF_00983">
    <property type="entry name" value="PriA"/>
    <property type="match status" value="1"/>
</dbReference>
<keyword evidence="10 12" id="KW-0413">Isomerase</keyword>
<dbReference type="SUPFAM" id="SSF52540">
    <property type="entry name" value="P-loop containing nucleoside triphosphate hydrolases"/>
    <property type="match status" value="1"/>
</dbReference>
<dbReference type="GO" id="GO:0005524">
    <property type="term" value="F:ATP binding"/>
    <property type="evidence" value="ECO:0007669"/>
    <property type="project" value="UniProtKB-UniRule"/>
</dbReference>
<dbReference type="OrthoDB" id="9759544at2"/>
<dbReference type="STRING" id="1150368.SAMN02927921_03377"/>
<reference evidence="15 16" key="1">
    <citation type="submission" date="2016-11" db="EMBL/GenBank/DDBJ databases">
        <authorList>
            <person name="Jaros S."/>
            <person name="Januszkiewicz K."/>
            <person name="Wedrychowicz H."/>
        </authorList>
    </citation>
    <scope>NUCLEOTIDE SEQUENCE [LARGE SCALE GENOMIC DNA]</scope>
    <source>
        <strain evidence="15 16">CGMCC 1.12145</strain>
    </source>
</reference>
<feature type="binding site" evidence="12">
    <location>
        <position position="537"/>
    </location>
    <ligand>
        <name>Zn(2+)</name>
        <dbReference type="ChEBI" id="CHEBI:29105"/>
        <label>2</label>
    </ligand>
</feature>
<comment type="cofactor">
    <cofactor evidence="12">
        <name>Zn(2+)</name>
        <dbReference type="ChEBI" id="CHEBI:29105"/>
    </cofactor>
    <text evidence="12">Binds 2 zinc ions per subunit.</text>
</comment>
<keyword evidence="3 12" id="KW-0479">Metal-binding</keyword>
<dbReference type="InterPro" id="IPR040498">
    <property type="entry name" value="PriA_CRR"/>
</dbReference>
<evidence type="ECO:0000256" key="3">
    <source>
        <dbReference type="ARBA" id="ARBA00022723"/>
    </source>
</evidence>
<feature type="binding site" evidence="12">
    <location>
        <position position="534"/>
    </location>
    <ligand>
        <name>Zn(2+)</name>
        <dbReference type="ChEBI" id="CHEBI:29105"/>
        <label>2</label>
    </ligand>
</feature>
<keyword evidence="1 12" id="KW-0639">Primosome</keyword>
<evidence type="ECO:0000313" key="16">
    <source>
        <dbReference type="Proteomes" id="UP000182248"/>
    </source>
</evidence>
<dbReference type="RefSeq" id="WP_072318571.1">
    <property type="nucleotide sequence ID" value="NZ_FPJE01000022.1"/>
</dbReference>
<feature type="binding site" evidence="12">
    <location>
        <position position="528"/>
    </location>
    <ligand>
        <name>Zn(2+)</name>
        <dbReference type="ChEBI" id="CHEBI:29105"/>
        <label>1</label>
    </ligand>
</feature>
<dbReference type="GO" id="GO:0006302">
    <property type="term" value="P:double-strand break repair"/>
    <property type="evidence" value="ECO:0007669"/>
    <property type="project" value="InterPro"/>
</dbReference>
<evidence type="ECO:0000256" key="12">
    <source>
        <dbReference type="HAMAP-Rule" id="MF_00983"/>
    </source>
</evidence>
<dbReference type="AlphaFoldDB" id="A0A1K1RC77"/>
<dbReference type="GO" id="GO:0006269">
    <property type="term" value="P:DNA replication, synthesis of primer"/>
    <property type="evidence" value="ECO:0007669"/>
    <property type="project" value="UniProtKB-KW"/>
</dbReference>
<dbReference type="InterPro" id="IPR041222">
    <property type="entry name" value="PriA_3primeBD"/>
</dbReference>
<dbReference type="Pfam" id="PF18074">
    <property type="entry name" value="PriA_C"/>
    <property type="match status" value="1"/>
</dbReference>
<feature type="binding site" evidence="12">
    <location>
        <position position="525"/>
    </location>
    <ligand>
        <name>Zn(2+)</name>
        <dbReference type="ChEBI" id="CHEBI:29105"/>
        <label>1</label>
    </ligand>
</feature>
<dbReference type="CDD" id="cd18804">
    <property type="entry name" value="SF2_C_priA"/>
    <property type="match status" value="1"/>
</dbReference>
<dbReference type="Gene3D" id="3.40.1440.60">
    <property type="entry name" value="PriA, 3(prime) DNA-binding domain"/>
    <property type="match status" value="1"/>
</dbReference>
<dbReference type="EMBL" id="FPJE01000022">
    <property type="protein sequence ID" value="SFW69484.1"/>
    <property type="molecule type" value="Genomic_DNA"/>
</dbReference>
<keyword evidence="5 12" id="KW-0378">Hydrolase</keyword>
<feature type="domain" description="Helicase ATP-binding" evidence="13">
    <location>
        <begin position="293"/>
        <end position="462"/>
    </location>
</feature>
<evidence type="ECO:0000256" key="2">
    <source>
        <dbReference type="ARBA" id="ARBA00022705"/>
    </source>
</evidence>
<evidence type="ECO:0000313" key="15">
    <source>
        <dbReference type="EMBL" id="SFW69484.1"/>
    </source>
</evidence>
<evidence type="ECO:0000256" key="9">
    <source>
        <dbReference type="ARBA" id="ARBA00023125"/>
    </source>
</evidence>
<feature type="binding site" evidence="12">
    <location>
        <position position="552"/>
    </location>
    <ligand>
        <name>Zn(2+)</name>
        <dbReference type="ChEBI" id="CHEBI:29105"/>
        <label>2</label>
    </ligand>
</feature>
<dbReference type="GO" id="GO:1990077">
    <property type="term" value="C:primosome complex"/>
    <property type="evidence" value="ECO:0007669"/>
    <property type="project" value="UniProtKB-UniRule"/>
</dbReference>
<evidence type="ECO:0000256" key="10">
    <source>
        <dbReference type="ARBA" id="ARBA00023235"/>
    </source>
</evidence>
<gene>
    <name evidence="12" type="primary">priA</name>
    <name evidence="15" type="ORF">SAMN02927921_03377</name>
</gene>
<evidence type="ECO:0000256" key="6">
    <source>
        <dbReference type="ARBA" id="ARBA00022806"/>
    </source>
</evidence>
<feature type="binding site" evidence="12">
    <location>
        <position position="565"/>
    </location>
    <ligand>
        <name>Zn(2+)</name>
        <dbReference type="ChEBI" id="CHEBI:29105"/>
        <label>1</label>
    </ligand>
</feature>
<dbReference type="GO" id="GO:0006270">
    <property type="term" value="P:DNA replication initiation"/>
    <property type="evidence" value="ECO:0007669"/>
    <property type="project" value="TreeGrafter"/>
</dbReference>
<comment type="catalytic activity">
    <reaction evidence="11 12">
        <text>ATP + H2O = ADP + phosphate + H(+)</text>
        <dbReference type="Rhea" id="RHEA:13065"/>
        <dbReference type="ChEBI" id="CHEBI:15377"/>
        <dbReference type="ChEBI" id="CHEBI:15378"/>
        <dbReference type="ChEBI" id="CHEBI:30616"/>
        <dbReference type="ChEBI" id="CHEBI:43474"/>
        <dbReference type="ChEBI" id="CHEBI:456216"/>
        <dbReference type="EC" id="5.6.2.4"/>
    </reaction>
</comment>
<evidence type="ECO:0000256" key="1">
    <source>
        <dbReference type="ARBA" id="ARBA00022515"/>
    </source>
</evidence>
<dbReference type="InterPro" id="IPR027417">
    <property type="entry name" value="P-loop_NTPase"/>
</dbReference>
<proteinExistence type="inferred from homology"/>
<comment type="subunit">
    <text evidence="12">Component of the replication restart primosome.</text>
</comment>
<feature type="domain" description="Helicase C-terminal" evidence="14">
    <location>
        <begin position="560"/>
        <end position="715"/>
    </location>
</feature>
<dbReference type="Pfam" id="PF00271">
    <property type="entry name" value="Helicase_C"/>
    <property type="match status" value="1"/>
</dbReference>
<dbReference type="PANTHER" id="PTHR30580:SF0">
    <property type="entry name" value="PRIMOSOMAL PROTEIN N"/>
    <property type="match status" value="1"/>
</dbReference>
<dbReference type="GO" id="GO:0006310">
    <property type="term" value="P:DNA recombination"/>
    <property type="evidence" value="ECO:0007669"/>
    <property type="project" value="InterPro"/>
</dbReference>
<keyword evidence="4 12" id="KW-0547">Nucleotide-binding</keyword>
<keyword evidence="2 12" id="KW-0235">DNA replication</keyword>
<evidence type="ECO:0000256" key="7">
    <source>
        <dbReference type="ARBA" id="ARBA00022833"/>
    </source>
</evidence>
<evidence type="ECO:0000256" key="11">
    <source>
        <dbReference type="ARBA" id="ARBA00048988"/>
    </source>
</evidence>
<dbReference type="Proteomes" id="UP000182248">
    <property type="component" value="Unassembled WGS sequence"/>
</dbReference>
<dbReference type="Gene3D" id="3.40.50.300">
    <property type="entry name" value="P-loop containing nucleotide triphosphate hydrolases"/>
    <property type="match status" value="2"/>
</dbReference>
<keyword evidence="16" id="KW-1185">Reference proteome</keyword>
<dbReference type="FunFam" id="3.40.1440.60:FF:000001">
    <property type="entry name" value="Primosomal protein N"/>
    <property type="match status" value="1"/>
</dbReference>